<comment type="caution">
    <text evidence="1">The sequence shown here is derived from an EMBL/GenBank/DDBJ whole genome shotgun (WGS) entry which is preliminary data.</text>
</comment>
<reference evidence="1 2" key="1">
    <citation type="submission" date="2024-06" db="EMBL/GenBank/DDBJ databases">
        <title>The Natural Products Discovery Center: Release of the First 8490 Sequenced Strains for Exploring Actinobacteria Biosynthetic Diversity.</title>
        <authorList>
            <person name="Kalkreuter E."/>
            <person name="Kautsar S.A."/>
            <person name="Yang D."/>
            <person name="Bader C.D."/>
            <person name="Teijaro C.N."/>
            <person name="Fluegel L."/>
            <person name="Davis C.M."/>
            <person name="Simpson J.R."/>
            <person name="Lauterbach L."/>
            <person name="Steele A.D."/>
            <person name="Gui C."/>
            <person name="Meng S."/>
            <person name="Li G."/>
            <person name="Viehrig K."/>
            <person name="Ye F."/>
            <person name="Su P."/>
            <person name="Kiefer A.F."/>
            <person name="Nichols A."/>
            <person name="Cepeda A.J."/>
            <person name="Yan W."/>
            <person name="Fan B."/>
            <person name="Jiang Y."/>
            <person name="Adhikari A."/>
            <person name="Zheng C.-J."/>
            <person name="Schuster L."/>
            <person name="Cowan T.M."/>
            <person name="Smanski M.J."/>
            <person name="Chevrette M.G."/>
            <person name="De Carvalho L.P.S."/>
            <person name="Shen B."/>
        </authorList>
    </citation>
    <scope>NUCLEOTIDE SEQUENCE [LARGE SCALE GENOMIC DNA]</scope>
    <source>
        <strain evidence="1 2">NPDC048946</strain>
    </source>
</reference>
<gene>
    <name evidence="1" type="ORF">AB0C36_26460</name>
</gene>
<organism evidence="1 2">
    <name type="scientific">Streptodolium elevatio</name>
    <dbReference type="NCBI Taxonomy" id="3157996"/>
    <lineage>
        <taxon>Bacteria</taxon>
        <taxon>Bacillati</taxon>
        <taxon>Actinomycetota</taxon>
        <taxon>Actinomycetes</taxon>
        <taxon>Kitasatosporales</taxon>
        <taxon>Streptomycetaceae</taxon>
        <taxon>Streptodolium</taxon>
    </lineage>
</organism>
<evidence type="ECO:0000313" key="2">
    <source>
        <dbReference type="Proteomes" id="UP001551482"/>
    </source>
</evidence>
<name>A0ABV3DQ95_9ACTN</name>
<dbReference type="Proteomes" id="UP001551482">
    <property type="component" value="Unassembled WGS sequence"/>
</dbReference>
<dbReference type="EMBL" id="JBEZFP010000078">
    <property type="protein sequence ID" value="MEU8137044.1"/>
    <property type="molecule type" value="Genomic_DNA"/>
</dbReference>
<keyword evidence="2" id="KW-1185">Reference proteome</keyword>
<evidence type="ECO:0000313" key="1">
    <source>
        <dbReference type="EMBL" id="MEU8137044.1"/>
    </source>
</evidence>
<protein>
    <submittedName>
        <fullName evidence="1">Uncharacterized protein</fullName>
    </submittedName>
</protein>
<accession>A0ABV3DQ95</accession>
<dbReference type="RefSeq" id="WP_358358334.1">
    <property type="nucleotide sequence ID" value="NZ_JBEZFP010000078.1"/>
</dbReference>
<proteinExistence type="predicted"/>
<sequence>MYEITAVIAEAGLLHEKTASLEGAAIAVLRQGIALLPMPDALFTEMIDVLPEKFRGRISAENPFYRTMHPALESLLAGWSSERPIAYVEADFFGGDGYQSAVVWSGGRRHWGPVVDDKFDGPRGDWPINGALARLGVQRDEGASDLFDSVGLGRERSTHDWLPQAHTA</sequence>